<reference evidence="3" key="1">
    <citation type="journal article" date="2019" name="Int. J. Syst. Evol. Microbiol.">
        <title>The Global Catalogue of Microorganisms (GCM) 10K type strain sequencing project: providing services to taxonomists for standard genome sequencing and annotation.</title>
        <authorList>
            <consortium name="The Broad Institute Genomics Platform"/>
            <consortium name="The Broad Institute Genome Sequencing Center for Infectious Disease"/>
            <person name="Wu L."/>
            <person name="Ma J."/>
        </authorList>
    </citation>
    <scope>NUCLEOTIDE SEQUENCE [LARGE SCALE GENOMIC DNA]</scope>
    <source>
        <strain evidence="3">JCM 31486</strain>
    </source>
</reference>
<keyword evidence="2" id="KW-0808">Transferase</keyword>
<name>A0ABW3MMM2_9PSEU</name>
<keyword evidence="3" id="KW-1185">Reference proteome</keyword>
<dbReference type="CDD" id="cd04301">
    <property type="entry name" value="NAT_SF"/>
    <property type="match status" value="1"/>
</dbReference>
<comment type="caution">
    <text evidence="2">The sequence shown here is derived from an EMBL/GenBank/DDBJ whole genome shotgun (WGS) entry which is preliminary data.</text>
</comment>
<dbReference type="PROSITE" id="PS51186">
    <property type="entry name" value="GNAT"/>
    <property type="match status" value="1"/>
</dbReference>
<protein>
    <submittedName>
        <fullName evidence="2">GNAT family N-acetyltransferase</fullName>
        <ecNumber evidence="2">2.3.1.-</ecNumber>
    </submittedName>
</protein>
<dbReference type="InterPro" id="IPR016181">
    <property type="entry name" value="Acyl_CoA_acyltransferase"/>
</dbReference>
<proteinExistence type="predicted"/>
<feature type="non-terminal residue" evidence="2">
    <location>
        <position position="1"/>
    </location>
</feature>
<dbReference type="SUPFAM" id="SSF55729">
    <property type="entry name" value="Acyl-CoA N-acyltransferases (Nat)"/>
    <property type="match status" value="1"/>
</dbReference>
<dbReference type="EC" id="2.3.1.-" evidence="2"/>
<dbReference type="Pfam" id="PF00583">
    <property type="entry name" value="Acetyltransf_1"/>
    <property type="match status" value="1"/>
</dbReference>
<sequence length="90" mass="9698">LAVDAEDRLLGFHWTKVHPDGTGEVYVVGVDPDAQGGGLGKALTLAGLRYLRGLDLRKVILYVESDNAPAIAVYAKLGFTLLDVGVQYER</sequence>
<evidence type="ECO:0000259" key="1">
    <source>
        <dbReference type="PROSITE" id="PS51186"/>
    </source>
</evidence>
<gene>
    <name evidence="2" type="ORF">ACFQ1S_43165</name>
</gene>
<dbReference type="GO" id="GO:0016746">
    <property type="term" value="F:acyltransferase activity"/>
    <property type="evidence" value="ECO:0007669"/>
    <property type="project" value="UniProtKB-KW"/>
</dbReference>
<dbReference type="Gene3D" id="3.40.630.30">
    <property type="match status" value="1"/>
</dbReference>
<dbReference type="InterPro" id="IPR000182">
    <property type="entry name" value="GNAT_dom"/>
</dbReference>
<dbReference type="PANTHER" id="PTHR43617">
    <property type="entry name" value="L-AMINO ACID N-ACETYLTRANSFERASE"/>
    <property type="match status" value="1"/>
</dbReference>
<dbReference type="Proteomes" id="UP001597045">
    <property type="component" value="Unassembled WGS sequence"/>
</dbReference>
<evidence type="ECO:0000313" key="3">
    <source>
        <dbReference type="Proteomes" id="UP001597045"/>
    </source>
</evidence>
<feature type="domain" description="N-acetyltransferase" evidence="1">
    <location>
        <begin position="1"/>
        <end position="90"/>
    </location>
</feature>
<dbReference type="InterPro" id="IPR050276">
    <property type="entry name" value="MshD_Acetyltransferase"/>
</dbReference>
<organism evidence="2 3">
    <name type="scientific">Kibdelosporangium lantanae</name>
    <dbReference type="NCBI Taxonomy" id="1497396"/>
    <lineage>
        <taxon>Bacteria</taxon>
        <taxon>Bacillati</taxon>
        <taxon>Actinomycetota</taxon>
        <taxon>Actinomycetes</taxon>
        <taxon>Pseudonocardiales</taxon>
        <taxon>Pseudonocardiaceae</taxon>
        <taxon>Kibdelosporangium</taxon>
    </lineage>
</organism>
<evidence type="ECO:0000313" key="2">
    <source>
        <dbReference type="EMBL" id="MFD1051886.1"/>
    </source>
</evidence>
<keyword evidence="2" id="KW-0012">Acyltransferase</keyword>
<dbReference type="PANTHER" id="PTHR43617:SF31">
    <property type="entry name" value="MYCOTHIOL ACETYLTRANSFERASE"/>
    <property type="match status" value="1"/>
</dbReference>
<accession>A0ABW3MMM2</accession>
<dbReference type="EMBL" id="JBHTIS010003950">
    <property type="protein sequence ID" value="MFD1051886.1"/>
    <property type="molecule type" value="Genomic_DNA"/>
</dbReference>